<dbReference type="SUPFAM" id="SSF52047">
    <property type="entry name" value="RNI-like"/>
    <property type="match status" value="1"/>
</dbReference>
<dbReference type="Gene3D" id="3.80.10.10">
    <property type="entry name" value="Ribonuclease Inhibitor"/>
    <property type="match status" value="1"/>
</dbReference>
<evidence type="ECO:0000256" key="2">
    <source>
        <dbReference type="ARBA" id="ARBA00022803"/>
    </source>
</evidence>
<comment type="caution">
    <text evidence="4">The sequence shown here is derived from an EMBL/GenBank/DDBJ whole genome shotgun (WGS) entry which is preliminary data.</text>
</comment>
<dbReference type="EMBL" id="JANAWD010000275">
    <property type="protein sequence ID" value="KAJ3482395.1"/>
    <property type="molecule type" value="Genomic_DNA"/>
</dbReference>
<proteinExistence type="predicted"/>
<sequence length="560" mass="63479">MASWKASFTKGLSSFKAGQLEDSLTHFSEAIDKGANEFHVFDSRACVYEKLGRTKDSLLDAKMAMKVAPENWKPYWRSSRLLLKLGKLDAANAMADRALNRIPESSTKQRAEMASIKEKVAVLRANASKAFYHFGKLPVETAYTIFSMALEDDYAKVVVLAQVCKAWRNTLLNATSFWSTLYLSRRNPARKATLWKRRFKERLEALHIHGNQETMLRALERLRDVPLDKLHTLTLNEMPFKTLHAHLPSLTPLILSSLRTINIQGTDASWIWGHSDLLVENLLLRAPPIDWQKLTSRCRNLKELSFEGEIEQHQTSDIVALLQRNEDLTNVYMSLAAPRVGPSQLDNDDDQALIPLRHLTHFAIAADCVNLTEIATRLSLPSLRVFHILKYSSGHLDGVLSHLVKTNAVDNLTELKLQRSYAMSDEILAVLERAKGLQVLVLSGMESGQVNIVVNELGTRHPPYSTSNPTNQLRILCPALRHVDFSETPDLRSGHIVRLVKHRLPSEDLEDDYNLSVSRIQTLMIDACNSIDQNILPWLRNNVNHVSCKFMTKKQASWKR</sequence>
<dbReference type="InterPro" id="IPR036047">
    <property type="entry name" value="F-box-like_dom_sf"/>
</dbReference>
<dbReference type="GO" id="GO:0051879">
    <property type="term" value="F:Hsp90 protein binding"/>
    <property type="evidence" value="ECO:0007669"/>
    <property type="project" value="TreeGrafter"/>
</dbReference>
<protein>
    <recommendedName>
        <fullName evidence="3">F-box domain-containing protein</fullName>
    </recommendedName>
</protein>
<dbReference type="AlphaFoldDB" id="A0AAD5V4Q2"/>
<evidence type="ECO:0000256" key="1">
    <source>
        <dbReference type="ARBA" id="ARBA00022737"/>
    </source>
</evidence>
<gene>
    <name evidence="4" type="ORF">NLI96_g7016</name>
</gene>
<reference evidence="4" key="1">
    <citation type="submission" date="2022-07" db="EMBL/GenBank/DDBJ databases">
        <title>Genome Sequence of Physisporinus lineatus.</title>
        <authorList>
            <person name="Buettner E."/>
        </authorList>
    </citation>
    <scope>NUCLEOTIDE SEQUENCE</scope>
    <source>
        <strain evidence="4">VT162</strain>
    </source>
</reference>
<name>A0AAD5V4Q2_9APHY</name>
<keyword evidence="1" id="KW-0677">Repeat</keyword>
<organism evidence="4 5">
    <name type="scientific">Meripilus lineatus</name>
    <dbReference type="NCBI Taxonomy" id="2056292"/>
    <lineage>
        <taxon>Eukaryota</taxon>
        <taxon>Fungi</taxon>
        <taxon>Dikarya</taxon>
        <taxon>Basidiomycota</taxon>
        <taxon>Agaricomycotina</taxon>
        <taxon>Agaricomycetes</taxon>
        <taxon>Polyporales</taxon>
        <taxon>Meripilaceae</taxon>
        <taxon>Meripilus</taxon>
    </lineage>
</organism>
<dbReference type="InterPro" id="IPR019734">
    <property type="entry name" value="TPR_rpt"/>
</dbReference>
<dbReference type="SUPFAM" id="SSF81383">
    <property type="entry name" value="F-box domain"/>
    <property type="match status" value="1"/>
</dbReference>
<dbReference type="Gene3D" id="1.25.40.10">
    <property type="entry name" value="Tetratricopeptide repeat domain"/>
    <property type="match status" value="1"/>
</dbReference>
<dbReference type="SUPFAM" id="SSF48452">
    <property type="entry name" value="TPR-like"/>
    <property type="match status" value="1"/>
</dbReference>
<dbReference type="Proteomes" id="UP001212997">
    <property type="component" value="Unassembled WGS sequence"/>
</dbReference>
<dbReference type="PANTHER" id="PTHR22904:SF523">
    <property type="entry name" value="STRESS-INDUCED-PHOSPHOPROTEIN 1"/>
    <property type="match status" value="1"/>
</dbReference>
<evidence type="ECO:0000313" key="4">
    <source>
        <dbReference type="EMBL" id="KAJ3482395.1"/>
    </source>
</evidence>
<dbReference type="Gene3D" id="1.20.1280.50">
    <property type="match status" value="1"/>
</dbReference>
<dbReference type="InterPro" id="IPR032675">
    <property type="entry name" value="LRR_dom_sf"/>
</dbReference>
<dbReference type="PROSITE" id="PS50181">
    <property type="entry name" value="FBOX"/>
    <property type="match status" value="1"/>
</dbReference>
<keyword evidence="2" id="KW-0802">TPR repeat</keyword>
<keyword evidence="5" id="KW-1185">Reference proteome</keyword>
<dbReference type="InterPro" id="IPR001810">
    <property type="entry name" value="F-box_dom"/>
</dbReference>
<dbReference type="PANTHER" id="PTHR22904">
    <property type="entry name" value="TPR REPEAT CONTAINING PROTEIN"/>
    <property type="match status" value="1"/>
</dbReference>
<accession>A0AAD5V4Q2</accession>
<feature type="domain" description="F-box" evidence="3">
    <location>
        <begin position="131"/>
        <end position="181"/>
    </location>
</feature>
<dbReference type="SMART" id="SM00028">
    <property type="entry name" value="TPR"/>
    <property type="match status" value="2"/>
</dbReference>
<dbReference type="InterPro" id="IPR011990">
    <property type="entry name" value="TPR-like_helical_dom_sf"/>
</dbReference>
<evidence type="ECO:0000259" key="3">
    <source>
        <dbReference type="PROSITE" id="PS50181"/>
    </source>
</evidence>
<evidence type="ECO:0000313" key="5">
    <source>
        <dbReference type="Proteomes" id="UP001212997"/>
    </source>
</evidence>